<keyword evidence="5 12" id="KW-0444">Lipid biosynthesis</keyword>
<feature type="binding site" evidence="12">
    <location>
        <position position="240"/>
    </location>
    <ligand>
        <name>Zn(2+)</name>
        <dbReference type="ChEBI" id="CHEBI:29105"/>
    </ligand>
</feature>
<comment type="cofactor">
    <cofactor evidence="1 12">
        <name>Zn(2+)</name>
        <dbReference type="ChEBI" id="CHEBI:29105"/>
    </cofactor>
</comment>
<evidence type="ECO:0000256" key="5">
    <source>
        <dbReference type="ARBA" id="ARBA00022516"/>
    </source>
</evidence>
<dbReference type="RefSeq" id="WP_066600723.1">
    <property type="nucleotide sequence ID" value="NZ_FORY01000016.1"/>
</dbReference>
<reference evidence="13 14" key="1">
    <citation type="submission" date="2016-10" db="EMBL/GenBank/DDBJ databases">
        <authorList>
            <person name="de Groot N.N."/>
        </authorList>
    </citation>
    <scope>NUCLEOTIDE SEQUENCE [LARGE SCALE GENOMIC DNA]</scope>
    <source>
        <strain evidence="13 14">CGMCC 1.8891</strain>
    </source>
</reference>
<dbReference type="EMBL" id="FORY01000016">
    <property type="protein sequence ID" value="SFJ95608.1"/>
    <property type="molecule type" value="Genomic_DNA"/>
</dbReference>
<dbReference type="HAMAP" id="MF_00388">
    <property type="entry name" value="LpxC"/>
    <property type="match status" value="1"/>
</dbReference>
<dbReference type="Pfam" id="PF03331">
    <property type="entry name" value="LpxC"/>
    <property type="match status" value="1"/>
</dbReference>
<feature type="binding site" evidence="12">
    <location>
        <position position="244"/>
    </location>
    <ligand>
        <name>Zn(2+)</name>
        <dbReference type="ChEBI" id="CHEBI:29105"/>
    </ligand>
</feature>
<dbReference type="GeneID" id="98666366"/>
<sequence length="311" mass="32850">MQSTVAKQIRFDGAGLHSGAPVRMVLTPAPVGHGIVFLRSDIEADAADTRSVRIPARWDAVVPSQLCTLIRNEDGVELSTIEHIMAALAGCGVTNVLISVDGPEVPILDGSAAPFVDGILAAGLARQEGPTRALKILKTVEVETETAKARLEPSDTMEIDFHIDFADPAIGVQDKHLVMANGAFVRELSNCRTFCRKADVDYMREHGLALGGTFENAVVVEGDAVLSPGGLRHSDEPVRHKMLDALGDLYLAGAPILGRYVGEKSGHAVTNALLRKLFATPGAWAYVTADAKTASRLPGAGVSRADLAVCA</sequence>
<dbReference type="PANTHER" id="PTHR33694">
    <property type="entry name" value="UDP-3-O-ACYL-N-ACETYLGLUCOSAMINE DEACETYLASE 1, MITOCHONDRIAL-RELATED"/>
    <property type="match status" value="1"/>
</dbReference>
<dbReference type="InterPro" id="IPR015870">
    <property type="entry name" value="UDP-acyl_N-AcGlcN_deAcase_N"/>
</dbReference>
<dbReference type="SUPFAM" id="SSF54211">
    <property type="entry name" value="Ribosomal protein S5 domain 2-like"/>
    <property type="match status" value="2"/>
</dbReference>
<dbReference type="Gene3D" id="3.30.230.20">
    <property type="entry name" value="lpxc deacetylase, domain 1"/>
    <property type="match status" value="1"/>
</dbReference>
<evidence type="ECO:0000256" key="11">
    <source>
        <dbReference type="ARBA" id="ARBA00024535"/>
    </source>
</evidence>
<gene>
    <name evidence="12" type="primary">lpxC</name>
    <name evidence="13" type="ORF">SAMN04488138_1165</name>
</gene>
<dbReference type="InterPro" id="IPR020568">
    <property type="entry name" value="Ribosomal_Su5_D2-typ_SF"/>
</dbReference>
<dbReference type="STRING" id="576117.SAMN04488138_1165"/>
<evidence type="ECO:0000256" key="7">
    <source>
        <dbReference type="ARBA" id="ARBA00022723"/>
    </source>
</evidence>
<keyword evidence="10 12" id="KW-0443">Lipid metabolism</keyword>
<evidence type="ECO:0000313" key="13">
    <source>
        <dbReference type="EMBL" id="SFJ95608.1"/>
    </source>
</evidence>
<dbReference type="GO" id="GO:0009245">
    <property type="term" value="P:lipid A biosynthetic process"/>
    <property type="evidence" value="ECO:0007669"/>
    <property type="project" value="UniProtKB-UniRule"/>
</dbReference>
<evidence type="ECO:0000256" key="1">
    <source>
        <dbReference type="ARBA" id="ARBA00001947"/>
    </source>
</evidence>
<comment type="pathway">
    <text evidence="3 12">Glycolipid biosynthesis; lipid IV(A) biosynthesis; lipid IV(A) from (3R)-3-hydroxytetradecanoyl-[acyl-carrier-protein] and UDP-N-acetyl-alpha-D-glucosamine: step 2/6.</text>
</comment>
<evidence type="ECO:0000256" key="4">
    <source>
        <dbReference type="ARBA" id="ARBA00012745"/>
    </source>
</evidence>
<dbReference type="GO" id="GO:0103117">
    <property type="term" value="F:UDP-3-O-acyl-N-acetylglucosamine deacetylase activity"/>
    <property type="evidence" value="ECO:0007669"/>
    <property type="project" value="UniProtKB-UniRule"/>
</dbReference>
<keyword evidence="14" id="KW-1185">Reference proteome</keyword>
<feature type="active site" description="Proton donor" evidence="12">
    <location>
        <position position="267"/>
    </location>
</feature>
<accession>A0A1I3VJR8</accession>
<keyword evidence="9 12" id="KW-0862">Zinc</keyword>
<keyword evidence="8 12" id="KW-0378">Hydrolase</keyword>
<comment type="catalytic activity">
    <reaction evidence="11 12">
        <text>a UDP-3-O-[(3R)-3-hydroxyacyl]-N-acetyl-alpha-D-glucosamine + H2O = a UDP-3-O-[(3R)-3-hydroxyacyl]-alpha-D-glucosamine + acetate</text>
        <dbReference type="Rhea" id="RHEA:67816"/>
        <dbReference type="ChEBI" id="CHEBI:15377"/>
        <dbReference type="ChEBI" id="CHEBI:30089"/>
        <dbReference type="ChEBI" id="CHEBI:137740"/>
        <dbReference type="ChEBI" id="CHEBI:173225"/>
        <dbReference type="EC" id="3.5.1.108"/>
    </reaction>
</comment>
<dbReference type="Proteomes" id="UP000183299">
    <property type="component" value="Unassembled WGS sequence"/>
</dbReference>
<evidence type="ECO:0000256" key="12">
    <source>
        <dbReference type="HAMAP-Rule" id="MF_00388"/>
    </source>
</evidence>
<evidence type="ECO:0000256" key="8">
    <source>
        <dbReference type="ARBA" id="ARBA00022801"/>
    </source>
</evidence>
<comment type="function">
    <text evidence="2 12">Catalyzes the hydrolysis of UDP-3-O-myristoyl-N-acetylglucosamine to form UDP-3-O-myristoylglucosamine and acetate, the committed step in lipid A biosynthesis.</text>
</comment>
<evidence type="ECO:0000256" key="9">
    <source>
        <dbReference type="ARBA" id="ARBA00022833"/>
    </source>
</evidence>
<dbReference type="InterPro" id="IPR004463">
    <property type="entry name" value="UDP-acyl_GlcNac_deAcase"/>
</dbReference>
<dbReference type="GO" id="GO:0046872">
    <property type="term" value="F:metal ion binding"/>
    <property type="evidence" value="ECO:0007669"/>
    <property type="project" value="UniProtKB-KW"/>
</dbReference>
<dbReference type="UniPathway" id="UPA00359">
    <property type="reaction ID" value="UER00478"/>
</dbReference>
<protein>
    <recommendedName>
        <fullName evidence="4 12">UDP-3-O-acyl-N-acetylglucosamine deacetylase</fullName>
        <shortName evidence="12">UDP-3-O-acyl-GlcNAc deacetylase</shortName>
        <ecNumber evidence="4 12">3.5.1.108</ecNumber>
    </recommendedName>
    <alternativeName>
        <fullName evidence="12">UDP-3-O-[R-3-hydroxymyristoyl]-N-acetylglucosamine deacetylase</fullName>
    </alternativeName>
</protein>
<proteinExistence type="inferred from homology"/>
<evidence type="ECO:0000256" key="2">
    <source>
        <dbReference type="ARBA" id="ARBA00002923"/>
    </source>
</evidence>
<dbReference type="Gene3D" id="3.30.1700.10">
    <property type="entry name" value="lpxc deacetylase, domain 2"/>
    <property type="match status" value="1"/>
</dbReference>
<evidence type="ECO:0000256" key="10">
    <source>
        <dbReference type="ARBA" id="ARBA00023098"/>
    </source>
</evidence>
<dbReference type="AlphaFoldDB" id="A0A1I3VJR8"/>
<feature type="binding site" evidence="12">
    <location>
        <position position="83"/>
    </location>
    <ligand>
        <name>Zn(2+)</name>
        <dbReference type="ChEBI" id="CHEBI:29105"/>
    </ligand>
</feature>
<evidence type="ECO:0000313" key="14">
    <source>
        <dbReference type="Proteomes" id="UP000183299"/>
    </source>
</evidence>
<keyword evidence="6 12" id="KW-0441">Lipid A biosynthesis</keyword>
<organism evidence="13 14">
    <name type="scientific">Celeribacter halophilus</name>
    <dbReference type="NCBI Taxonomy" id="576117"/>
    <lineage>
        <taxon>Bacteria</taxon>
        <taxon>Pseudomonadati</taxon>
        <taxon>Pseudomonadota</taxon>
        <taxon>Alphaproteobacteria</taxon>
        <taxon>Rhodobacterales</taxon>
        <taxon>Roseobacteraceae</taxon>
        <taxon>Celeribacter</taxon>
    </lineage>
</organism>
<dbReference type="GO" id="GO:0016020">
    <property type="term" value="C:membrane"/>
    <property type="evidence" value="ECO:0007669"/>
    <property type="project" value="GOC"/>
</dbReference>
<dbReference type="OrthoDB" id="9802746at2"/>
<dbReference type="NCBIfam" id="TIGR00325">
    <property type="entry name" value="lpxC"/>
    <property type="match status" value="1"/>
</dbReference>
<keyword evidence="7 12" id="KW-0479">Metal-binding</keyword>
<dbReference type="InterPro" id="IPR011334">
    <property type="entry name" value="UDP-acyl_GlcNac_deAcase_C"/>
</dbReference>
<dbReference type="EC" id="3.5.1.108" evidence="4 12"/>
<comment type="similarity">
    <text evidence="12">Belongs to the LpxC family.</text>
</comment>
<evidence type="ECO:0000256" key="3">
    <source>
        <dbReference type="ARBA" id="ARBA00005002"/>
    </source>
</evidence>
<evidence type="ECO:0000256" key="6">
    <source>
        <dbReference type="ARBA" id="ARBA00022556"/>
    </source>
</evidence>
<name>A0A1I3VJR8_9RHOB</name>
<dbReference type="PANTHER" id="PTHR33694:SF1">
    <property type="entry name" value="UDP-3-O-ACYL-N-ACETYLGLUCOSAMINE DEACETYLASE 1, MITOCHONDRIAL-RELATED"/>
    <property type="match status" value="1"/>
</dbReference>